<dbReference type="AlphaFoldDB" id="A0A420DWH4"/>
<dbReference type="OrthoDB" id="768080at2"/>
<dbReference type="RefSeq" id="WP_120199759.1">
    <property type="nucleotide sequence ID" value="NZ_RAQJ01000001.1"/>
</dbReference>
<gene>
    <name evidence="2" type="ORF">BXY80_0642</name>
</gene>
<keyword evidence="1" id="KW-0732">Signal</keyword>
<dbReference type="InterPro" id="IPR021958">
    <property type="entry name" value="DUF3575"/>
</dbReference>
<accession>A0A420DWH4</accession>
<sequence length="177" mass="20457">MKKNILVFLMLCSIVTINAQELEENDNLYFGKHEVKLNAIMLVVGAFEANYEYLLNDESGLGVSIFLPYDKNIKDDIQYYVSPYYRYYFGKKYAGGFFLEGFGMLNRTERNFDFIFENENENFVTDFALGIGIGGKWITKRGFVGEINYGLGRNLFKNDETDLDFVGKFGITVGYRF</sequence>
<evidence type="ECO:0000256" key="1">
    <source>
        <dbReference type="SAM" id="SignalP"/>
    </source>
</evidence>
<dbReference type="Proteomes" id="UP000284892">
    <property type="component" value="Unassembled WGS sequence"/>
</dbReference>
<feature type="signal peptide" evidence="1">
    <location>
        <begin position="1"/>
        <end position="19"/>
    </location>
</feature>
<protein>
    <submittedName>
        <fullName evidence="2">Uncharacterized protein DUF3575</fullName>
    </submittedName>
</protein>
<name>A0A420DWH4_9FLAO</name>
<dbReference type="EMBL" id="RAQJ01000001">
    <property type="protein sequence ID" value="RKE98553.1"/>
    <property type="molecule type" value="Genomic_DNA"/>
</dbReference>
<keyword evidence="3" id="KW-1185">Reference proteome</keyword>
<dbReference type="Pfam" id="PF12099">
    <property type="entry name" value="DUF3575"/>
    <property type="match status" value="1"/>
</dbReference>
<feature type="chain" id="PRO_5019070889" evidence="1">
    <location>
        <begin position="20"/>
        <end position="177"/>
    </location>
</feature>
<evidence type="ECO:0000313" key="2">
    <source>
        <dbReference type="EMBL" id="RKE98553.1"/>
    </source>
</evidence>
<organism evidence="2 3">
    <name type="scientific">Ichthyenterobacterium magnum</name>
    <dbReference type="NCBI Taxonomy" id="1230530"/>
    <lineage>
        <taxon>Bacteria</taxon>
        <taxon>Pseudomonadati</taxon>
        <taxon>Bacteroidota</taxon>
        <taxon>Flavobacteriia</taxon>
        <taxon>Flavobacteriales</taxon>
        <taxon>Flavobacteriaceae</taxon>
        <taxon>Ichthyenterobacterium</taxon>
    </lineage>
</organism>
<comment type="caution">
    <text evidence="2">The sequence shown here is derived from an EMBL/GenBank/DDBJ whole genome shotgun (WGS) entry which is preliminary data.</text>
</comment>
<evidence type="ECO:0000313" key="3">
    <source>
        <dbReference type="Proteomes" id="UP000284892"/>
    </source>
</evidence>
<reference evidence="2 3" key="1">
    <citation type="submission" date="2018-09" db="EMBL/GenBank/DDBJ databases">
        <title>Genomic Encyclopedia of Archaeal and Bacterial Type Strains, Phase II (KMG-II): from individual species to whole genera.</title>
        <authorList>
            <person name="Goeker M."/>
        </authorList>
    </citation>
    <scope>NUCLEOTIDE SEQUENCE [LARGE SCALE GENOMIC DNA]</scope>
    <source>
        <strain evidence="2 3">DSM 26283</strain>
    </source>
</reference>
<proteinExistence type="predicted"/>